<evidence type="ECO:0000256" key="7">
    <source>
        <dbReference type="ARBA" id="ARBA00022989"/>
    </source>
</evidence>
<dbReference type="PANTHER" id="PTHR19297">
    <property type="entry name" value="GLYCOSYLTRANSFERASE 14 FAMILY MEMBER"/>
    <property type="match status" value="1"/>
</dbReference>
<comment type="pathway">
    <text evidence="2">Protein modification; protein glycosylation.</text>
</comment>
<dbReference type="Proteomes" id="UP000321570">
    <property type="component" value="Unassembled WGS sequence"/>
</dbReference>
<keyword evidence="9" id="KW-0325">Glycoprotein</keyword>
<dbReference type="InterPro" id="IPR003406">
    <property type="entry name" value="Glyco_trans_14"/>
</dbReference>
<proteinExistence type="inferred from homology"/>
<evidence type="ECO:0008006" key="13">
    <source>
        <dbReference type="Google" id="ProtNLM"/>
    </source>
</evidence>
<gene>
    <name evidence="11" type="ORF">WMSIL1_LOCUS14472</name>
</gene>
<organism evidence="11 12">
    <name type="scientific">Hymenolepis diminuta</name>
    <name type="common">Rat tapeworm</name>
    <dbReference type="NCBI Taxonomy" id="6216"/>
    <lineage>
        <taxon>Eukaryota</taxon>
        <taxon>Metazoa</taxon>
        <taxon>Spiralia</taxon>
        <taxon>Lophotrochozoa</taxon>
        <taxon>Platyhelminthes</taxon>
        <taxon>Cestoda</taxon>
        <taxon>Eucestoda</taxon>
        <taxon>Cyclophyllidea</taxon>
        <taxon>Hymenolepididae</taxon>
        <taxon>Hymenolepis</taxon>
    </lineage>
</organism>
<reference evidence="11 12" key="1">
    <citation type="submission" date="2019-07" db="EMBL/GenBank/DDBJ databases">
        <authorList>
            <person name="Jastrzebski P J."/>
            <person name="Paukszto L."/>
            <person name="Jastrzebski P J."/>
        </authorList>
    </citation>
    <scope>NUCLEOTIDE SEQUENCE [LARGE SCALE GENOMIC DNA]</scope>
    <source>
        <strain evidence="11 12">WMS-il1</strain>
    </source>
</reference>
<evidence type="ECO:0000256" key="5">
    <source>
        <dbReference type="ARBA" id="ARBA00022692"/>
    </source>
</evidence>
<evidence type="ECO:0000256" key="8">
    <source>
        <dbReference type="ARBA" id="ARBA00023136"/>
    </source>
</evidence>
<evidence type="ECO:0000256" key="3">
    <source>
        <dbReference type="ARBA" id="ARBA00022676"/>
    </source>
</evidence>
<keyword evidence="6" id="KW-0735">Signal-anchor</keyword>
<evidence type="ECO:0000313" key="12">
    <source>
        <dbReference type="Proteomes" id="UP000321570"/>
    </source>
</evidence>
<dbReference type="EMBL" id="CABIJS010000708">
    <property type="protein sequence ID" value="VUZ56978.1"/>
    <property type="molecule type" value="Genomic_DNA"/>
</dbReference>
<evidence type="ECO:0000256" key="6">
    <source>
        <dbReference type="ARBA" id="ARBA00022968"/>
    </source>
</evidence>
<dbReference type="Pfam" id="PF02485">
    <property type="entry name" value="Branch"/>
    <property type="match status" value="1"/>
</dbReference>
<keyword evidence="5" id="KW-0812">Transmembrane</keyword>
<evidence type="ECO:0000313" key="11">
    <source>
        <dbReference type="EMBL" id="VUZ56978.1"/>
    </source>
</evidence>
<keyword evidence="12" id="KW-1185">Reference proteome</keyword>
<keyword evidence="4" id="KW-0808">Transferase</keyword>
<dbReference type="GO" id="GO:0008375">
    <property type="term" value="F:acetylglucosaminyltransferase activity"/>
    <property type="evidence" value="ECO:0007669"/>
    <property type="project" value="TreeGrafter"/>
</dbReference>
<evidence type="ECO:0000256" key="9">
    <source>
        <dbReference type="ARBA" id="ARBA00023180"/>
    </source>
</evidence>
<evidence type="ECO:0000256" key="2">
    <source>
        <dbReference type="ARBA" id="ARBA00004922"/>
    </source>
</evidence>
<sequence length="383" mass="45214">MIRSIRLKIRFSKYTKVWILVIFTISFTAIHSYLTQKQINIKVEELFAQITSPDHPYCRSFREKFPRSERKYDMDIAFTIVVHRDIEQIARLLRMIHRKNNYYCIHTDLRSRLSFENALEGLATCFGPNVELVPKYKRIAVRWGDETVLRPQFICGEQALHRHASWKYLLNIVGQEFPLRTNMEIVAAMKALNGSNMIEARDLGYFKVRTWGKSLPNNAPWIKGSVYGAFRREFIQEAVLGQSTRAIRDLMLQPQTFQNPDEFFFSTLNYNPHLPLPGSCMNTSYFKDPFLAKFVIWEDSQIPCPTKYVRMVCILGIQHVEYLKKTPELFANKFYANYYPEAYDIMEKWYFDKIAKETITGTYDRESFDVSAYADLICTRYHY</sequence>
<accession>A0A564ZDQ6</accession>
<keyword evidence="8" id="KW-0472">Membrane</keyword>
<keyword evidence="7" id="KW-1133">Transmembrane helix</keyword>
<evidence type="ECO:0000256" key="1">
    <source>
        <dbReference type="ARBA" id="ARBA00004606"/>
    </source>
</evidence>
<evidence type="ECO:0000256" key="10">
    <source>
        <dbReference type="ARBA" id="ARBA00038150"/>
    </source>
</evidence>
<dbReference type="GO" id="GO:0016020">
    <property type="term" value="C:membrane"/>
    <property type="evidence" value="ECO:0007669"/>
    <property type="project" value="UniProtKB-SubCell"/>
</dbReference>
<comment type="subcellular location">
    <subcellularLocation>
        <location evidence="1">Membrane</location>
        <topology evidence="1">Single-pass type II membrane protein</topology>
    </subcellularLocation>
</comment>
<comment type="similarity">
    <text evidence="10">Belongs to the glycosyltransferase 14 family.</text>
</comment>
<keyword evidence="3" id="KW-0328">Glycosyltransferase</keyword>
<dbReference type="PANTHER" id="PTHR19297:SF191">
    <property type="entry name" value="PROTEIN XYLOSYLTRANSFERASE"/>
    <property type="match status" value="1"/>
</dbReference>
<protein>
    <recommendedName>
        <fullName evidence="13">Protein xylosyltransferase</fullName>
    </recommendedName>
</protein>
<dbReference type="AlphaFoldDB" id="A0A564ZDQ6"/>
<evidence type="ECO:0000256" key="4">
    <source>
        <dbReference type="ARBA" id="ARBA00022679"/>
    </source>
</evidence>
<name>A0A564ZDQ6_HYMDI</name>